<name>A0A9P3ZHJ4_9BACT</name>
<evidence type="ECO:0000313" key="4">
    <source>
        <dbReference type="Proteomes" id="UP000323119"/>
    </source>
</evidence>
<proteinExistence type="predicted"/>
<accession>A0A9P3ZHJ4</accession>
<evidence type="ECO:0000259" key="1">
    <source>
        <dbReference type="Pfam" id="PF06250"/>
    </source>
</evidence>
<dbReference type="Proteomes" id="UP000323119">
    <property type="component" value="Unassembled WGS sequence"/>
</dbReference>
<sequence length="382" mass="44325">MSKELTIIDKDYIRWVEDLSVRYRQSQIRAAVRVNRELLKYYWELGRDIEEMRVEERWGEKVIKNLSVDLQRRNPNATGLSRTNIYYAKKFYLLYSQYLKVVPQAVEQLQNGKVLQPVAESSKPVPQAVGQLEEMLFSIPWGHHRYLMDRYSKEPAKALFYVRKTMEEGWSRDTLLNFMDNGLYEREGKALTNFTRTLPDTTSDLAQELTKDPYNFAFTGITQPYNEHILKDALLANISQFLLELGTGFAYIGKEYRLQIGQKEKFIDLLFYNLNLSCYVVIEVKIGEFDFQDLGQLSGYVVACNHILRKEGRDNPTIGLLICRQKDSMLAQYALEGSNLPLGISEYELSKLYPEKVEGTMPTIEEIEARLGENLNGKQTEL</sequence>
<dbReference type="Pfam" id="PF06250">
    <property type="entry name" value="YhcG_C"/>
    <property type="match status" value="1"/>
</dbReference>
<dbReference type="InterPro" id="IPR041527">
    <property type="entry name" value="YhcG_N"/>
</dbReference>
<dbReference type="GO" id="GO:0003676">
    <property type="term" value="F:nucleic acid binding"/>
    <property type="evidence" value="ECO:0007669"/>
    <property type="project" value="InterPro"/>
</dbReference>
<protein>
    <submittedName>
        <fullName evidence="3">DUF1016 domain-containing protein</fullName>
    </submittedName>
</protein>
<feature type="domain" description="YhcG PDDEXK nuclease" evidence="1">
    <location>
        <begin position="208"/>
        <end position="360"/>
    </location>
</feature>
<dbReference type="InterPro" id="IPR009362">
    <property type="entry name" value="YhcG_C"/>
</dbReference>
<dbReference type="Gene3D" id="3.40.1350.10">
    <property type="match status" value="1"/>
</dbReference>
<dbReference type="PANTHER" id="PTHR30547:SF0">
    <property type="entry name" value="BLR8175 PROTEIN"/>
    <property type="match status" value="1"/>
</dbReference>
<dbReference type="PANTHER" id="PTHR30547">
    <property type="entry name" value="UNCHARACTERIZED PROTEIN YHCG-RELATED"/>
    <property type="match status" value="1"/>
</dbReference>
<dbReference type="EMBL" id="VVUY01000018">
    <property type="protein sequence ID" value="KAA2557549.1"/>
    <property type="molecule type" value="Genomic_DNA"/>
</dbReference>
<feature type="domain" description="YhcG N-terminal" evidence="2">
    <location>
        <begin position="23"/>
        <end position="186"/>
    </location>
</feature>
<evidence type="ECO:0000313" key="3">
    <source>
        <dbReference type="EMBL" id="KAA2557549.1"/>
    </source>
</evidence>
<gene>
    <name evidence="3" type="ORF">F2S36_14220</name>
</gene>
<dbReference type="AlphaFoldDB" id="A0A9P3ZHJ4"/>
<organism evidence="3 4">
    <name type="scientific">Alistipes onderdonkii</name>
    <dbReference type="NCBI Taxonomy" id="328813"/>
    <lineage>
        <taxon>Bacteria</taxon>
        <taxon>Pseudomonadati</taxon>
        <taxon>Bacteroidota</taxon>
        <taxon>Bacteroidia</taxon>
        <taxon>Bacteroidales</taxon>
        <taxon>Rikenellaceae</taxon>
        <taxon>Alistipes</taxon>
    </lineage>
</organism>
<dbReference type="Pfam" id="PF17761">
    <property type="entry name" value="DUF1016_N"/>
    <property type="match status" value="1"/>
</dbReference>
<dbReference type="InterPro" id="IPR053148">
    <property type="entry name" value="PD-DEXK-like_domain"/>
</dbReference>
<dbReference type="InterPro" id="IPR011856">
    <property type="entry name" value="tRNA_endonuc-like_dom_sf"/>
</dbReference>
<reference evidence="3 4" key="1">
    <citation type="journal article" date="2019" name="Nat. Med.">
        <title>A library of human gut bacterial isolates paired with longitudinal multiomics data enables mechanistic microbiome research.</title>
        <authorList>
            <person name="Poyet M."/>
            <person name="Groussin M."/>
            <person name="Gibbons S.M."/>
            <person name="Avila-Pacheco J."/>
            <person name="Jiang X."/>
            <person name="Kearney S.M."/>
            <person name="Perrotta A.R."/>
            <person name="Berdy B."/>
            <person name="Zhao S."/>
            <person name="Lieberman T.D."/>
            <person name="Swanson P.K."/>
            <person name="Smith M."/>
            <person name="Roesemann S."/>
            <person name="Alexander J.E."/>
            <person name="Rich S.A."/>
            <person name="Livny J."/>
            <person name="Vlamakis H."/>
            <person name="Clish C."/>
            <person name="Bullock K."/>
            <person name="Deik A."/>
            <person name="Scott J."/>
            <person name="Pierce K.A."/>
            <person name="Xavier R.J."/>
            <person name="Alm E.J."/>
        </authorList>
    </citation>
    <scope>NUCLEOTIDE SEQUENCE [LARGE SCALE GENOMIC DNA]</scope>
    <source>
        <strain evidence="3 4">BIOML-A204</strain>
    </source>
</reference>
<evidence type="ECO:0000259" key="2">
    <source>
        <dbReference type="Pfam" id="PF17761"/>
    </source>
</evidence>
<comment type="caution">
    <text evidence="3">The sequence shown here is derived from an EMBL/GenBank/DDBJ whole genome shotgun (WGS) entry which is preliminary data.</text>
</comment>